<dbReference type="GeneID" id="34568303"/>
<dbReference type="EMBL" id="KC977571">
    <property type="protein sequence ID" value="ATE82228.1"/>
    <property type="molecule type" value="Genomic_DNA"/>
</dbReference>
<evidence type="ECO:0000313" key="2">
    <source>
        <dbReference type="Proteomes" id="UP000204584"/>
    </source>
</evidence>
<dbReference type="RefSeq" id="YP_009430067.1">
    <property type="nucleotide sequence ID" value="NC_022098.1"/>
</dbReference>
<proteinExistence type="predicted"/>
<organism evidence="1 2">
    <name type="scientific">Pandoravirus salinus</name>
    <dbReference type="NCBI Taxonomy" id="1349410"/>
    <lineage>
        <taxon>Viruses</taxon>
        <taxon>Pandoravirus</taxon>
    </lineage>
</organism>
<name>A0A291ATX1_9VIRU</name>
<sequence>MCHSTMGMECSLVLQWLVSPGCAWDGNTAIHAAAAGDLDLLVWIDKSGRPWDVNVCLDEARQYDRRRTAARIEAYCAMAVRKGRRRASMSKGTYTQCQTPAGRQIFYQGPINKCCHRACVPHENGVGGGGAGRSR</sequence>
<gene>
    <name evidence="1" type="ORF">psal_cds_777</name>
</gene>
<accession>A0A291ATX1</accession>
<dbReference type="KEGG" id="vg:34568303"/>
<evidence type="ECO:0000313" key="1">
    <source>
        <dbReference type="EMBL" id="ATE82228.1"/>
    </source>
</evidence>
<dbReference type="Proteomes" id="UP000204584">
    <property type="component" value="Segment"/>
</dbReference>
<reference evidence="1 2" key="1">
    <citation type="journal article" date="2013" name="Science">
        <title>Pandoraviruses: amoeba viruses with genomes up to 2.5 Mb reaching that of parasitic eukaryotes.</title>
        <authorList>
            <person name="Philippe N."/>
            <person name="Legendre M."/>
            <person name="Doutre G."/>
            <person name="Coute Y."/>
            <person name="Poirot O."/>
            <person name="Lescot M."/>
            <person name="Arslan D."/>
            <person name="Seltzer V."/>
            <person name="Bertaux L."/>
            <person name="Bruley C."/>
            <person name="Garin J."/>
            <person name="Claverie J.M."/>
            <person name="Abergel C."/>
        </authorList>
    </citation>
    <scope>NUCLEOTIDE SEQUENCE [LARGE SCALE GENOMIC DNA]</scope>
</reference>
<protein>
    <recommendedName>
        <fullName evidence="3">Ankyrin repeat domain containing protein</fullName>
    </recommendedName>
</protein>
<evidence type="ECO:0008006" key="3">
    <source>
        <dbReference type="Google" id="ProtNLM"/>
    </source>
</evidence>
<keyword evidence="2" id="KW-1185">Reference proteome</keyword>